<dbReference type="SUPFAM" id="SSF144020">
    <property type="entry name" value="FdhE-like"/>
    <property type="match status" value="1"/>
</dbReference>
<dbReference type="InterPro" id="IPR006452">
    <property type="entry name" value="Formate_DH_accessory"/>
</dbReference>
<evidence type="ECO:0008006" key="3">
    <source>
        <dbReference type="Google" id="ProtNLM"/>
    </source>
</evidence>
<dbReference type="GO" id="GO:0005829">
    <property type="term" value="C:cytosol"/>
    <property type="evidence" value="ECO:0007669"/>
    <property type="project" value="TreeGrafter"/>
</dbReference>
<dbReference type="AlphaFoldDB" id="H3KI17"/>
<dbReference type="Gene3D" id="3.90.1670.10">
    <property type="entry name" value="FdhE-like domain"/>
    <property type="match status" value="1"/>
</dbReference>
<dbReference type="PATRIC" id="fig|762967.3.peg.1906"/>
<dbReference type="HOGENOM" id="CLU_915059_0_0_4"/>
<evidence type="ECO:0000313" key="1">
    <source>
        <dbReference type="EMBL" id="EHY30260.1"/>
    </source>
</evidence>
<proteinExistence type="predicted"/>
<accession>H3KI17</accession>
<gene>
    <name evidence="1" type="ORF">HMPREF9440_02419</name>
</gene>
<dbReference type="EMBL" id="AFBQ01000369">
    <property type="protein sequence ID" value="EHY30260.1"/>
    <property type="molecule type" value="Genomic_DNA"/>
</dbReference>
<organism evidence="1 2">
    <name type="scientific">Sutterella parvirubra YIT 11816</name>
    <dbReference type="NCBI Taxonomy" id="762967"/>
    <lineage>
        <taxon>Bacteria</taxon>
        <taxon>Pseudomonadati</taxon>
        <taxon>Pseudomonadota</taxon>
        <taxon>Betaproteobacteria</taxon>
        <taxon>Burkholderiales</taxon>
        <taxon>Sutterellaceae</taxon>
        <taxon>Sutterella</taxon>
    </lineage>
</organism>
<name>H3KI17_9BURK</name>
<sequence length="304" mass="32539">MKLSVIDRAIAQYADLSDPEAAFRLKLLAPILRETAKIADDLPENAMEAELPDAEAVEALRRGADPIMTTGGVKLSAAVFADVVARLAAVHEEALRAEEFNVADIDWTLFASDDAVALLSRDPEAFLTDAVEAALAAGMPEDVVDVQLIPVLSMAVRAMLTDYAEAVSDKLASGEDPVVDFERRLSCPVCGSEAAMAVVGPTARSGNVKQLCCLRCGSHWKFERIRCAHCGDEAVSDLRYIHDEADQDHRLHVCADCGETTPTVFVSGTFEQVSPDVEAVVLGALEAAWREAEAAKAEEEGAKA</sequence>
<dbReference type="PANTHER" id="PTHR37689:SF1">
    <property type="entry name" value="PROTEIN FDHE"/>
    <property type="match status" value="1"/>
</dbReference>
<dbReference type="PANTHER" id="PTHR37689">
    <property type="entry name" value="PROTEIN FDHE"/>
    <property type="match status" value="1"/>
</dbReference>
<reference evidence="1 2" key="1">
    <citation type="submission" date="2011-11" db="EMBL/GenBank/DDBJ databases">
        <authorList>
            <person name="Weinstock G."/>
            <person name="Sodergren E."/>
            <person name="Clifton S."/>
            <person name="Fulton L."/>
            <person name="Fulton B."/>
            <person name="Courtney L."/>
            <person name="Fronick C."/>
            <person name="Harrison M."/>
            <person name="Strong C."/>
            <person name="Farmer C."/>
            <person name="Delahaunty K."/>
            <person name="Markovic C."/>
            <person name="Hall O."/>
            <person name="Minx P."/>
            <person name="Tomlinson C."/>
            <person name="Mitreva M."/>
            <person name="Hou S."/>
            <person name="Chen J."/>
            <person name="Wollam A."/>
            <person name="Pepin K.H."/>
            <person name="Johnson M."/>
            <person name="Bhonagiri V."/>
            <person name="Zhang X."/>
            <person name="Suruliraj S."/>
            <person name="Warren W."/>
            <person name="Chinwalla A."/>
            <person name="Mardis E.R."/>
            <person name="Wilson R.K."/>
        </authorList>
    </citation>
    <scope>NUCLEOTIDE SEQUENCE [LARGE SCALE GENOMIC DNA]</scope>
    <source>
        <strain evidence="1 2">YIT 11816</strain>
    </source>
</reference>
<protein>
    <recommendedName>
        <fullName evidence="3">Formate dehydrogenase accessory protein FdhE</fullName>
    </recommendedName>
</protein>
<dbReference type="InterPro" id="IPR024064">
    <property type="entry name" value="FdhE-like_sf"/>
</dbReference>
<dbReference type="STRING" id="762967.HMPREF9440_02419"/>
<evidence type="ECO:0000313" key="2">
    <source>
        <dbReference type="Proteomes" id="UP000004956"/>
    </source>
</evidence>
<dbReference type="GO" id="GO:0051604">
    <property type="term" value="P:protein maturation"/>
    <property type="evidence" value="ECO:0007669"/>
    <property type="project" value="TreeGrafter"/>
</dbReference>
<dbReference type="CDD" id="cd16341">
    <property type="entry name" value="FdhE"/>
    <property type="match status" value="1"/>
</dbReference>
<keyword evidence="2" id="KW-1185">Reference proteome</keyword>
<dbReference type="OrthoDB" id="9811074at2"/>
<dbReference type="RefSeq" id="WP_008543823.1">
    <property type="nucleotide sequence ID" value="NZ_JH605018.1"/>
</dbReference>
<comment type="caution">
    <text evidence="1">The sequence shown here is derived from an EMBL/GenBank/DDBJ whole genome shotgun (WGS) entry which is preliminary data.</text>
</comment>
<dbReference type="GO" id="GO:0008199">
    <property type="term" value="F:ferric iron binding"/>
    <property type="evidence" value="ECO:0007669"/>
    <property type="project" value="TreeGrafter"/>
</dbReference>
<dbReference type="Proteomes" id="UP000004956">
    <property type="component" value="Unassembled WGS sequence"/>
</dbReference>